<dbReference type="Proteomes" id="UP000729402">
    <property type="component" value="Unassembled WGS sequence"/>
</dbReference>
<protein>
    <submittedName>
        <fullName evidence="2">Uncharacterized protein</fullName>
    </submittedName>
</protein>
<evidence type="ECO:0000313" key="2">
    <source>
        <dbReference type="EMBL" id="KAG8064579.1"/>
    </source>
</evidence>
<feature type="region of interest" description="Disordered" evidence="1">
    <location>
        <begin position="61"/>
        <end position="80"/>
    </location>
</feature>
<gene>
    <name evidence="2" type="ORF">GUJ93_ZPchr0004g38591</name>
</gene>
<reference evidence="2" key="1">
    <citation type="journal article" date="2021" name="bioRxiv">
        <title>Whole Genome Assembly and Annotation of Northern Wild Rice, Zizania palustris L., Supports a Whole Genome Duplication in the Zizania Genus.</title>
        <authorList>
            <person name="Haas M."/>
            <person name="Kono T."/>
            <person name="Macchietto M."/>
            <person name="Millas R."/>
            <person name="McGilp L."/>
            <person name="Shao M."/>
            <person name="Duquette J."/>
            <person name="Hirsch C.N."/>
            <person name="Kimball J."/>
        </authorList>
    </citation>
    <scope>NUCLEOTIDE SEQUENCE</scope>
    <source>
        <tissue evidence="2">Fresh leaf tissue</tissue>
    </source>
</reference>
<reference evidence="2" key="2">
    <citation type="submission" date="2021-02" db="EMBL/GenBank/DDBJ databases">
        <authorList>
            <person name="Kimball J.A."/>
            <person name="Haas M.W."/>
            <person name="Macchietto M."/>
            <person name="Kono T."/>
            <person name="Duquette J."/>
            <person name="Shao M."/>
        </authorList>
    </citation>
    <scope>NUCLEOTIDE SEQUENCE</scope>
    <source>
        <tissue evidence="2">Fresh leaf tissue</tissue>
    </source>
</reference>
<organism evidence="2 3">
    <name type="scientific">Zizania palustris</name>
    <name type="common">Northern wild rice</name>
    <dbReference type="NCBI Taxonomy" id="103762"/>
    <lineage>
        <taxon>Eukaryota</taxon>
        <taxon>Viridiplantae</taxon>
        <taxon>Streptophyta</taxon>
        <taxon>Embryophyta</taxon>
        <taxon>Tracheophyta</taxon>
        <taxon>Spermatophyta</taxon>
        <taxon>Magnoliopsida</taxon>
        <taxon>Liliopsida</taxon>
        <taxon>Poales</taxon>
        <taxon>Poaceae</taxon>
        <taxon>BOP clade</taxon>
        <taxon>Oryzoideae</taxon>
        <taxon>Oryzeae</taxon>
        <taxon>Zizaniinae</taxon>
        <taxon>Zizania</taxon>
    </lineage>
</organism>
<evidence type="ECO:0000256" key="1">
    <source>
        <dbReference type="SAM" id="MobiDB-lite"/>
    </source>
</evidence>
<sequence>MLAGKAAAAEEVKGLVPVVKGCGLRELRKREVRLWEGKAGRERRWEQSYWHWSEAEARWSAVGRSPNSTEESAAAEAVEREGQVVSTGVLVGGG</sequence>
<comment type="caution">
    <text evidence="2">The sequence shown here is derived from an EMBL/GenBank/DDBJ whole genome shotgun (WGS) entry which is preliminary data.</text>
</comment>
<name>A0A8J5VYJ9_ZIZPA</name>
<dbReference type="AlphaFoldDB" id="A0A8J5VYJ9"/>
<keyword evidence="3" id="KW-1185">Reference proteome</keyword>
<proteinExistence type="predicted"/>
<dbReference type="EMBL" id="JAAALK010000285">
    <property type="protein sequence ID" value="KAG8064579.1"/>
    <property type="molecule type" value="Genomic_DNA"/>
</dbReference>
<accession>A0A8J5VYJ9</accession>
<evidence type="ECO:0000313" key="3">
    <source>
        <dbReference type="Proteomes" id="UP000729402"/>
    </source>
</evidence>